<gene>
    <name evidence="1" type="ORF">RISK_006799</name>
</gene>
<comment type="caution">
    <text evidence="1">The sequence shown here is derived from an EMBL/GenBank/DDBJ whole genome shotgun (WGS) entry which is preliminary data.</text>
</comment>
<evidence type="ECO:0000313" key="1">
    <source>
        <dbReference type="EMBL" id="KLU01230.1"/>
    </source>
</evidence>
<reference evidence="1" key="1">
    <citation type="submission" date="2015-05" db="EMBL/GenBank/DDBJ databases">
        <title>Permanent draft genome of Rhodopirellula islandicus K833.</title>
        <authorList>
            <person name="Kizina J."/>
            <person name="Richter M."/>
            <person name="Glockner F.O."/>
            <person name="Harder J."/>
        </authorList>
    </citation>
    <scope>NUCLEOTIDE SEQUENCE [LARGE SCALE GENOMIC DNA]</scope>
    <source>
        <strain evidence="1">K833</strain>
    </source>
</reference>
<dbReference type="AlphaFoldDB" id="A0A0J1B2T4"/>
<keyword evidence="2" id="KW-1185">Reference proteome</keyword>
<organism evidence="1 2">
    <name type="scientific">Rhodopirellula islandica</name>
    <dbReference type="NCBI Taxonomy" id="595434"/>
    <lineage>
        <taxon>Bacteria</taxon>
        <taxon>Pseudomonadati</taxon>
        <taxon>Planctomycetota</taxon>
        <taxon>Planctomycetia</taxon>
        <taxon>Pirellulales</taxon>
        <taxon>Pirellulaceae</taxon>
        <taxon>Rhodopirellula</taxon>
    </lineage>
</organism>
<protein>
    <submittedName>
        <fullName evidence="1">Uncharacterized protein</fullName>
    </submittedName>
</protein>
<evidence type="ECO:0000313" key="2">
    <source>
        <dbReference type="Proteomes" id="UP000036367"/>
    </source>
</evidence>
<sequence>MDAEVQFTTSGIGLVSSLHRFNPLASEKFRFWGCRIDGDALFSVNGGHFVWDWSVCGEWAISETHPGLNSQYEDELSPKGAQGR</sequence>
<proteinExistence type="predicted"/>
<name>A0A0J1B2T4_RHOIS</name>
<dbReference type="STRING" id="595434.RISK_006799"/>
<accession>A0A0J1B2T4</accession>
<dbReference type="Proteomes" id="UP000036367">
    <property type="component" value="Unassembled WGS sequence"/>
</dbReference>
<dbReference type="EMBL" id="LECT01000055">
    <property type="protein sequence ID" value="KLU01230.1"/>
    <property type="molecule type" value="Genomic_DNA"/>
</dbReference>
<dbReference type="PATRIC" id="fig|595434.4.peg.6472"/>